<evidence type="ECO:0000313" key="1">
    <source>
        <dbReference type="EMBL" id="CAK0799103.1"/>
    </source>
</evidence>
<keyword evidence="2" id="KW-1185">Reference proteome</keyword>
<comment type="caution">
    <text evidence="1">The sequence shown here is derived from an EMBL/GenBank/DDBJ whole genome shotgun (WGS) entry which is preliminary data.</text>
</comment>
<gene>
    <name evidence="1" type="ORF">PCOR1329_LOCUS7650</name>
</gene>
<evidence type="ECO:0000313" key="2">
    <source>
        <dbReference type="Proteomes" id="UP001189429"/>
    </source>
</evidence>
<accession>A0ABN9Q3Z4</accession>
<proteinExistence type="predicted"/>
<organism evidence="1 2">
    <name type="scientific">Prorocentrum cordatum</name>
    <dbReference type="NCBI Taxonomy" id="2364126"/>
    <lineage>
        <taxon>Eukaryota</taxon>
        <taxon>Sar</taxon>
        <taxon>Alveolata</taxon>
        <taxon>Dinophyceae</taxon>
        <taxon>Prorocentrales</taxon>
        <taxon>Prorocentraceae</taxon>
        <taxon>Prorocentrum</taxon>
    </lineage>
</organism>
<sequence>MDPKVEMDWPQPVLVEVATAKIVASSGREFWKNVMVSELRGAKFEEPEQRQASFVSDKIMVLTQGSTQEEVSSAVAKLHSAMETIMPSDDLHLAVTKQMCEVNAIMRPETADIELLTEALQSSQQSAAVIVCALQAFPKGRCALSAAQKVLCQREQLLKDVERIESIAKQVCAAVSKPPSAMGSLVFAEDAVITNASKQMTAIHKLLSGSNKDMVAPLLSSSLKDAVEALRVSSTYAVRHIEKAYIKLAKDATSKDAVLAAVVPKWCPDSFLNTLIKRDSVHTDSFISEHLPRMKRLVSMRSCVKDAVAVAHLMKETGKFDMKEMASVRATLVSLSGSEAVGLFADQASDQNVKAFLAGLLDTIGMKEMLVDMASNALTPMAQRLADKCKVIFPGAEITDIPLENAAVVDKIVDAEGVFGGKGELDALIAKAREFLDQRLADQVGYLALVAEVIRPLCRLDRLVVKATDRGASRISDELSWDASDLRVSKQLLQGFQARVDMAELFASGTSGTGRFHVDVLDGAVPMDAQKFVCQADRVLAAVADRWASDLKELADVVTAWIPSELTLHAKSENFLDVDGVLLSAVCNKDYKHVLKDNMGPFLDAQIIKGVLDVEKHAAETVALTYVVLMATAKIPAMQAPAARKKEAGKLRDELGTRFQRMPTTLQDRIKALEKGEQTPVKDYDEIKKNLEKEAAEAASGAGGGPA</sequence>
<protein>
    <submittedName>
        <fullName evidence="1">Uncharacterized protein</fullName>
    </submittedName>
</protein>
<dbReference type="EMBL" id="CAUYUJ010002081">
    <property type="protein sequence ID" value="CAK0799103.1"/>
    <property type="molecule type" value="Genomic_DNA"/>
</dbReference>
<name>A0ABN9Q3Z4_9DINO</name>
<dbReference type="Proteomes" id="UP001189429">
    <property type="component" value="Unassembled WGS sequence"/>
</dbReference>
<reference evidence="1" key="1">
    <citation type="submission" date="2023-10" db="EMBL/GenBank/DDBJ databases">
        <authorList>
            <person name="Chen Y."/>
            <person name="Shah S."/>
            <person name="Dougan E. K."/>
            <person name="Thang M."/>
            <person name="Chan C."/>
        </authorList>
    </citation>
    <scope>NUCLEOTIDE SEQUENCE [LARGE SCALE GENOMIC DNA]</scope>
</reference>